<gene>
    <name evidence="2" type="ORF">SAMN04488127_2428</name>
</gene>
<dbReference type="Proteomes" id="UP000199200">
    <property type="component" value="Unassembled WGS sequence"/>
</dbReference>
<name>A0A1H7ASQ5_9BACL</name>
<keyword evidence="3" id="KW-1185">Reference proteome</keyword>
<evidence type="ECO:0000256" key="1">
    <source>
        <dbReference type="SAM" id="Phobius"/>
    </source>
</evidence>
<dbReference type="Gene3D" id="1.10.1760.20">
    <property type="match status" value="1"/>
</dbReference>
<keyword evidence="1" id="KW-1133">Transmembrane helix</keyword>
<dbReference type="STRING" id="426757.SAMN04488127_2428"/>
<keyword evidence="1" id="KW-0472">Membrane</keyword>
<dbReference type="RefSeq" id="WP_245744428.1">
    <property type="nucleotide sequence ID" value="NZ_FNZF01000004.1"/>
</dbReference>
<organism evidence="2 3">
    <name type="scientific">Bhargavaea ginsengi</name>
    <dbReference type="NCBI Taxonomy" id="426757"/>
    <lineage>
        <taxon>Bacteria</taxon>
        <taxon>Bacillati</taxon>
        <taxon>Bacillota</taxon>
        <taxon>Bacilli</taxon>
        <taxon>Bacillales</taxon>
        <taxon>Caryophanaceae</taxon>
        <taxon>Bhargavaea</taxon>
    </lineage>
</organism>
<feature type="transmembrane region" description="Helical" evidence="1">
    <location>
        <begin position="124"/>
        <end position="147"/>
    </location>
</feature>
<evidence type="ECO:0000313" key="2">
    <source>
        <dbReference type="EMBL" id="SEJ65132.1"/>
    </source>
</evidence>
<feature type="transmembrane region" description="Helical" evidence="1">
    <location>
        <begin position="98"/>
        <end position="118"/>
    </location>
</feature>
<reference evidence="3" key="1">
    <citation type="submission" date="2016-10" db="EMBL/GenBank/DDBJ databases">
        <authorList>
            <person name="Varghese N."/>
            <person name="Submissions S."/>
        </authorList>
    </citation>
    <scope>NUCLEOTIDE SEQUENCE [LARGE SCALE GENOMIC DNA]</scope>
    <source>
        <strain evidence="3">CGMCC 1.6763</strain>
    </source>
</reference>
<dbReference type="EMBL" id="FNZF01000004">
    <property type="protein sequence ID" value="SEJ65132.1"/>
    <property type="molecule type" value="Genomic_DNA"/>
</dbReference>
<protein>
    <recommendedName>
        <fullName evidence="4">Alpha-ribazole transporter</fullName>
    </recommendedName>
</protein>
<feature type="transmembrane region" description="Helical" evidence="1">
    <location>
        <begin position="6"/>
        <end position="27"/>
    </location>
</feature>
<proteinExistence type="predicted"/>
<sequence length="161" mass="16697">MNRTRLLVMTALVSAMCAIGALVKIPMGIGSAALDSAPALLSAAFLPPAAAGTAAMIGHLISAITGGSPLGPLHLLIAVEMFVVTGGFAWLHHRGRDLLKWGYFLVGNGVVAVLPFYWLVTPAFFWTAIIAVPAASIVNAIVAGATMPIVRKAAVRKEVAR</sequence>
<accession>A0A1H7ASQ5</accession>
<dbReference type="GO" id="GO:0022857">
    <property type="term" value="F:transmembrane transporter activity"/>
    <property type="evidence" value="ECO:0007669"/>
    <property type="project" value="InterPro"/>
</dbReference>
<evidence type="ECO:0000313" key="3">
    <source>
        <dbReference type="Proteomes" id="UP000199200"/>
    </source>
</evidence>
<evidence type="ECO:0008006" key="4">
    <source>
        <dbReference type="Google" id="ProtNLM"/>
    </source>
</evidence>
<dbReference type="AlphaFoldDB" id="A0A1H7ASQ5"/>
<feature type="transmembrane region" description="Helical" evidence="1">
    <location>
        <begin position="73"/>
        <end position="91"/>
    </location>
</feature>
<keyword evidence="1" id="KW-0812">Transmembrane</keyword>